<sequence length="71" mass="7377">MGNDDEDFGALDPGRVDEAATFSIAVAQGVLIERYDLSADGALTMLDGRARSAGIPIVEAARWLLSAGSLP</sequence>
<dbReference type="EMBL" id="SMKR01000141">
    <property type="protein sequence ID" value="TDD17989.1"/>
    <property type="molecule type" value="Genomic_DNA"/>
</dbReference>
<dbReference type="AlphaFoldDB" id="A0A4R4WG63"/>
<name>A0A4R4WG63_9ACTN</name>
<organism evidence="2 3">
    <name type="scientific">Kribbella turkmenica</name>
    <dbReference type="NCBI Taxonomy" id="2530375"/>
    <lineage>
        <taxon>Bacteria</taxon>
        <taxon>Bacillati</taxon>
        <taxon>Actinomycetota</taxon>
        <taxon>Actinomycetes</taxon>
        <taxon>Propionibacteriales</taxon>
        <taxon>Kribbellaceae</taxon>
        <taxon>Kribbella</taxon>
    </lineage>
</organism>
<comment type="caution">
    <text evidence="2">The sequence shown here is derived from an EMBL/GenBank/DDBJ whole genome shotgun (WGS) entry which is preliminary data.</text>
</comment>
<feature type="domain" description="ANTAR" evidence="1">
    <location>
        <begin position="24"/>
        <end position="64"/>
    </location>
</feature>
<evidence type="ECO:0000313" key="2">
    <source>
        <dbReference type="EMBL" id="TDD17989.1"/>
    </source>
</evidence>
<proteinExistence type="predicted"/>
<dbReference type="InterPro" id="IPR005561">
    <property type="entry name" value="ANTAR"/>
</dbReference>
<accession>A0A4R4WG63</accession>
<reference evidence="2 3" key="1">
    <citation type="submission" date="2019-02" db="EMBL/GenBank/DDBJ databases">
        <title>Draft genome sequences of novel Actinobacteria.</title>
        <authorList>
            <person name="Sahin N."/>
            <person name="Ay H."/>
            <person name="Saygin H."/>
        </authorList>
    </citation>
    <scope>NUCLEOTIDE SEQUENCE [LARGE SCALE GENOMIC DNA]</scope>
    <source>
        <strain evidence="2 3">16K104</strain>
    </source>
</reference>
<gene>
    <name evidence="2" type="ORF">E1218_26795</name>
</gene>
<dbReference type="Pfam" id="PF03861">
    <property type="entry name" value="ANTAR"/>
    <property type="match status" value="1"/>
</dbReference>
<dbReference type="InterPro" id="IPR036388">
    <property type="entry name" value="WH-like_DNA-bd_sf"/>
</dbReference>
<dbReference type="Proteomes" id="UP000295172">
    <property type="component" value="Unassembled WGS sequence"/>
</dbReference>
<dbReference type="Gene3D" id="1.10.10.10">
    <property type="entry name" value="Winged helix-like DNA-binding domain superfamily/Winged helix DNA-binding domain"/>
    <property type="match status" value="1"/>
</dbReference>
<dbReference type="RefSeq" id="WP_132324945.1">
    <property type="nucleotide sequence ID" value="NZ_SMKR01000141.1"/>
</dbReference>
<evidence type="ECO:0000313" key="3">
    <source>
        <dbReference type="Proteomes" id="UP000295172"/>
    </source>
</evidence>
<protein>
    <submittedName>
        <fullName evidence="2">ANTAR domain-containing protein</fullName>
    </submittedName>
</protein>
<dbReference type="OrthoDB" id="9926867at2"/>
<evidence type="ECO:0000259" key="1">
    <source>
        <dbReference type="Pfam" id="PF03861"/>
    </source>
</evidence>
<dbReference type="GO" id="GO:0003723">
    <property type="term" value="F:RNA binding"/>
    <property type="evidence" value="ECO:0007669"/>
    <property type="project" value="InterPro"/>
</dbReference>
<keyword evidence="3" id="KW-1185">Reference proteome</keyword>